<keyword evidence="3" id="KW-1185">Reference proteome</keyword>
<reference evidence="2" key="1">
    <citation type="submission" date="2021-03" db="EMBL/GenBank/DDBJ databases">
        <title>Whole genome sequence of Streptomyces bomunensis MMS17-BM035.</title>
        <authorList>
            <person name="Lee J.H."/>
        </authorList>
    </citation>
    <scope>NUCLEOTIDE SEQUENCE</scope>
    <source>
        <strain evidence="2">MMS17-BM035</strain>
    </source>
</reference>
<dbReference type="InterPro" id="IPR011044">
    <property type="entry name" value="Quino_amine_DH_bsu"/>
</dbReference>
<feature type="chain" id="PRO_5039022761" description="Lactonase family protein" evidence="1">
    <location>
        <begin position="25"/>
        <end position="377"/>
    </location>
</feature>
<dbReference type="EMBL" id="JAGIQL010000036">
    <property type="protein sequence ID" value="MBP0458185.1"/>
    <property type="molecule type" value="Genomic_DNA"/>
</dbReference>
<evidence type="ECO:0000313" key="3">
    <source>
        <dbReference type="Proteomes" id="UP000670475"/>
    </source>
</evidence>
<protein>
    <recommendedName>
        <fullName evidence="4">Lactonase family protein</fullName>
    </recommendedName>
</protein>
<dbReference type="InterPro" id="IPR051200">
    <property type="entry name" value="Host-pathogen_enzymatic-act"/>
</dbReference>
<dbReference type="RefSeq" id="WP_209339951.1">
    <property type="nucleotide sequence ID" value="NZ_JAGIQL010000036.1"/>
</dbReference>
<sequence>MRRQPAAVLAGASAAALASLALFAAPASAHTPHHTTSARGHSGHGVVFVQNDDVEGNAVVTYDRAADGSLTKAGTYATGGLGGQEEGTGPDHLASQGSLAYDKAHRRLYAVNAGSDTLTVFAVRGDRLVREQTVSTGGSFPVSVTVHGGSVYVLNALDGGSVQGYLTIGGRLVRVPSWHRGLGIEGDGTPGQVSFTPDGSKIVVAGKADNTLAVFRVGLLGISARPTSTTLPSGGVPFALAFDAKGRAVVADAAANSLDTFTVGRNGSLTKTDEAATGQKATCWVVRDGDYFYTGNAASGTISGFAQHHGRLTHIGDTTSGAGTVDLAVSSDGAYLYAQVGATGSVTGFRVHADGSLTNVGSVTVPNAVGGEGIAAS</sequence>
<gene>
    <name evidence="2" type="ORF">JFN87_11835</name>
</gene>
<evidence type="ECO:0000256" key="1">
    <source>
        <dbReference type="SAM" id="SignalP"/>
    </source>
</evidence>
<organism evidence="2 3">
    <name type="scientific">Streptomyces montanisoli</name>
    <dbReference type="NCBI Taxonomy" id="2798581"/>
    <lineage>
        <taxon>Bacteria</taxon>
        <taxon>Bacillati</taxon>
        <taxon>Actinomycetota</taxon>
        <taxon>Actinomycetes</taxon>
        <taxon>Kitasatosporales</taxon>
        <taxon>Streptomycetaceae</taxon>
        <taxon>Streptomyces</taxon>
    </lineage>
</organism>
<dbReference type="Pfam" id="PF10282">
    <property type="entry name" value="Lactonase"/>
    <property type="match status" value="1"/>
</dbReference>
<evidence type="ECO:0008006" key="4">
    <source>
        <dbReference type="Google" id="ProtNLM"/>
    </source>
</evidence>
<dbReference type="SUPFAM" id="SSF50969">
    <property type="entry name" value="YVTN repeat-like/Quinoprotein amine dehydrogenase"/>
    <property type="match status" value="1"/>
</dbReference>
<dbReference type="PANTHER" id="PTHR47197">
    <property type="entry name" value="PROTEIN NIRF"/>
    <property type="match status" value="1"/>
</dbReference>
<comment type="caution">
    <text evidence="2">The sequence shown here is derived from an EMBL/GenBank/DDBJ whole genome shotgun (WGS) entry which is preliminary data.</text>
</comment>
<feature type="signal peptide" evidence="1">
    <location>
        <begin position="1"/>
        <end position="24"/>
    </location>
</feature>
<dbReference type="AlphaFoldDB" id="A0A940RVD2"/>
<accession>A0A940RVD2</accession>
<dbReference type="InterPro" id="IPR015943">
    <property type="entry name" value="WD40/YVTN_repeat-like_dom_sf"/>
</dbReference>
<dbReference type="Gene3D" id="2.130.10.10">
    <property type="entry name" value="YVTN repeat-like/Quinoprotein amine dehydrogenase"/>
    <property type="match status" value="2"/>
</dbReference>
<proteinExistence type="predicted"/>
<keyword evidence="1" id="KW-0732">Signal</keyword>
<dbReference type="InterPro" id="IPR019405">
    <property type="entry name" value="Lactonase_7-beta_prop"/>
</dbReference>
<evidence type="ECO:0000313" key="2">
    <source>
        <dbReference type="EMBL" id="MBP0458185.1"/>
    </source>
</evidence>
<dbReference type="Proteomes" id="UP000670475">
    <property type="component" value="Unassembled WGS sequence"/>
</dbReference>
<dbReference type="PANTHER" id="PTHR47197:SF3">
    <property type="entry name" value="DIHYDRO-HEME D1 DEHYDROGENASE"/>
    <property type="match status" value="1"/>
</dbReference>
<name>A0A940RVD2_9ACTN</name>